<gene>
    <name evidence="1" type="ORF">EDD33_0919</name>
</gene>
<dbReference type="Pfam" id="PF11248">
    <property type="entry name" value="DUF3046"/>
    <property type="match status" value="1"/>
</dbReference>
<evidence type="ECO:0000313" key="1">
    <source>
        <dbReference type="EMBL" id="ROR90084.1"/>
    </source>
</evidence>
<evidence type="ECO:0000313" key="2">
    <source>
        <dbReference type="Proteomes" id="UP000281738"/>
    </source>
</evidence>
<sequence length="68" mass="7661">MIAGVRHTEFWTRMEAALGSTYARTWADQQVLSALGGRTVTESLDSGEDVREVWRAVWAELGLPPRDR</sequence>
<evidence type="ECO:0008006" key="3">
    <source>
        <dbReference type="Google" id="ProtNLM"/>
    </source>
</evidence>
<dbReference type="Proteomes" id="UP000281738">
    <property type="component" value="Unassembled WGS sequence"/>
</dbReference>
<dbReference type="EMBL" id="RKHO01000001">
    <property type="protein sequence ID" value="ROR90084.1"/>
    <property type="molecule type" value="Genomic_DNA"/>
</dbReference>
<protein>
    <recommendedName>
        <fullName evidence="3">DUF3046 family protein</fullName>
    </recommendedName>
</protein>
<organism evidence="1 2">
    <name type="scientific">Nocardioides aurantiacus</name>
    <dbReference type="NCBI Taxonomy" id="86796"/>
    <lineage>
        <taxon>Bacteria</taxon>
        <taxon>Bacillati</taxon>
        <taxon>Actinomycetota</taxon>
        <taxon>Actinomycetes</taxon>
        <taxon>Propionibacteriales</taxon>
        <taxon>Nocardioidaceae</taxon>
        <taxon>Nocardioides</taxon>
    </lineage>
</organism>
<dbReference type="AlphaFoldDB" id="A0A3N2CS57"/>
<keyword evidence="2" id="KW-1185">Reference proteome</keyword>
<comment type="caution">
    <text evidence="1">The sequence shown here is derived from an EMBL/GenBank/DDBJ whole genome shotgun (WGS) entry which is preliminary data.</text>
</comment>
<accession>A0A3N2CS57</accession>
<proteinExistence type="predicted"/>
<dbReference type="InterPro" id="IPR021408">
    <property type="entry name" value="DUF3046"/>
</dbReference>
<name>A0A3N2CS57_9ACTN</name>
<reference evidence="1 2" key="1">
    <citation type="submission" date="2018-11" db="EMBL/GenBank/DDBJ databases">
        <title>Sequencing the genomes of 1000 actinobacteria strains.</title>
        <authorList>
            <person name="Klenk H.-P."/>
        </authorList>
    </citation>
    <scope>NUCLEOTIDE SEQUENCE [LARGE SCALE GENOMIC DNA]</scope>
    <source>
        <strain evidence="1 2">DSM 12652</strain>
    </source>
</reference>